<feature type="coiled-coil region" evidence="6">
    <location>
        <begin position="150"/>
        <end position="184"/>
    </location>
</feature>
<keyword evidence="9" id="KW-1185">Reference proteome</keyword>
<dbReference type="GO" id="GO:0016301">
    <property type="term" value="F:kinase activity"/>
    <property type="evidence" value="ECO:0007669"/>
    <property type="project" value="UniProtKB-KW"/>
</dbReference>
<dbReference type="InterPro" id="IPR005467">
    <property type="entry name" value="His_kinase_dom"/>
</dbReference>
<evidence type="ECO:0000256" key="2">
    <source>
        <dbReference type="ARBA" id="ARBA00012438"/>
    </source>
</evidence>
<evidence type="ECO:0000313" key="9">
    <source>
        <dbReference type="Proteomes" id="UP001489897"/>
    </source>
</evidence>
<dbReference type="InterPro" id="IPR036097">
    <property type="entry name" value="HisK_dim/P_sf"/>
</dbReference>
<dbReference type="SMART" id="SM00387">
    <property type="entry name" value="HATPase_c"/>
    <property type="match status" value="1"/>
</dbReference>
<organism evidence="8 9">
    <name type="scientific">Paraburkholderia ferrariae</name>
    <dbReference type="NCBI Taxonomy" id="386056"/>
    <lineage>
        <taxon>Bacteria</taxon>
        <taxon>Pseudomonadati</taxon>
        <taxon>Pseudomonadota</taxon>
        <taxon>Betaproteobacteria</taxon>
        <taxon>Burkholderiales</taxon>
        <taxon>Burkholderiaceae</taxon>
        <taxon>Paraburkholderia</taxon>
    </lineage>
</organism>
<dbReference type="PRINTS" id="PR00344">
    <property type="entry name" value="BCTRLSENSOR"/>
</dbReference>
<gene>
    <name evidence="8" type="ORF">VSR73_08365</name>
</gene>
<dbReference type="RefSeq" id="WP_069266269.1">
    <property type="nucleotide sequence ID" value="NZ_JAYMRV010000002.1"/>
</dbReference>
<accession>A0ABU9RLX9</accession>
<dbReference type="InterPro" id="IPR004358">
    <property type="entry name" value="Sig_transdc_His_kin-like_C"/>
</dbReference>
<dbReference type="Gene3D" id="3.30.565.10">
    <property type="entry name" value="Histidine kinase-like ATPase, C-terminal domain"/>
    <property type="match status" value="1"/>
</dbReference>
<feature type="domain" description="Histidine kinase" evidence="7">
    <location>
        <begin position="191"/>
        <end position="402"/>
    </location>
</feature>
<dbReference type="InterPro" id="IPR050736">
    <property type="entry name" value="Sensor_HK_Regulatory"/>
</dbReference>
<evidence type="ECO:0000256" key="3">
    <source>
        <dbReference type="ARBA" id="ARBA00022679"/>
    </source>
</evidence>
<dbReference type="Pfam" id="PF02518">
    <property type="entry name" value="HATPase_c"/>
    <property type="match status" value="1"/>
</dbReference>
<dbReference type="Proteomes" id="UP001489897">
    <property type="component" value="Unassembled WGS sequence"/>
</dbReference>
<dbReference type="EMBL" id="JAYMRV010000002">
    <property type="protein sequence ID" value="MEM5421079.1"/>
    <property type="molecule type" value="Genomic_DNA"/>
</dbReference>
<proteinExistence type="predicted"/>
<comment type="catalytic activity">
    <reaction evidence="1">
        <text>ATP + protein L-histidine = ADP + protein N-phospho-L-histidine.</text>
        <dbReference type="EC" id="2.7.13.3"/>
    </reaction>
</comment>
<protein>
    <recommendedName>
        <fullName evidence="2">histidine kinase</fullName>
        <ecNumber evidence="2">2.7.13.3</ecNumber>
    </recommendedName>
</protein>
<dbReference type="Gene3D" id="1.10.287.130">
    <property type="match status" value="1"/>
</dbReference>
<name>A0ABU9RLX9_9BURK</name>
<evidence type="ECO:0000256" key="5">
    <source>
        <dbReference type="ARBA" id="ARBA00023012"/>
    </source>
</evidence>
<sequence>MTDSQTGTTLQALAGFLRREQARLTERWMQAVAADADLIEADRLTWEQLADHLPAILSGICIALEEQDLQPVERAIERNARQHGNVRWQQGYRVDELVRELELFRQELAAAVRAFAASDDTFTRDHESRALHLIDEALSFVTLTSIREVIGERDRTIAEYTSQLERANEELREQQREVSELYRSRMQVTRGLVHDLRNFLNAFSIDLQLIARVPSRAEAGLALATRQAEDMKQLVDEMVEYSVVVGDSSQICIEPVDLPMLFDELVTNARPAIEGKGLRLSASLEAGLVRVQSNRIKLKQVALNLLSNATKYTREGGIELVIARCGDGRWFMRVADTGVGIAPSDTERVFREFERAASDDIPGAGLGLAIVRELCHALEGEIHFESREGQGTTFEIRFPVDLKPRG</sequence>
<keyword evidence="4 8" id="KW-0418">Kinase</keyword>
<evidence type="ECO:0000256" key="4">
    <source>
        <dbReference type="ARBA" id="ARBA00022777"/>
    </source>
</evidence>
<comment type="caution">
    <text evidence="8">The sequence shown here is derived from an EMBL/GenBank/DDBJ whole genome shotgun (WGS) entry which is preliminary data.</text>
</comment>
<evidence type="ECO:0000256" key="6">
    <source>
        <dbReference type="SAM" id="Coils"/>
    </source>
</evidence>
<evidence type="ECO:0000256" key="1">
    <source>
        <dbReference type="ARBA" id="ARBA00000085"/>
    </source>
</evidence>
<evidence type="ECO:0000313" key="8">
    <source>
        <dbReference type="EMBL" id="MEM5421079.1"/>
    </source>
</evidence>
<evidence type="ECO:0000259" key="7">
    <source>
        <dbReference type="PROSITE" id="PS50109"/>
    </source>
</evidence>
<dbReference type="SUPFAM" id="SSF55874">
    <property type="entry name" value="ATPase domain of HSP90 chaperone/DNA topoisomerase II/histidine kinase"/>
    <property type="match status" value="1"/>
</dbReference>
<dbReference type="PROSITE" id="PS50109">
    <property type="entry name" value="HIS_KIN"/>
    <property type="match status" value="1"/>
</dbReference>
<dbReference type="PANTHER" id="PTHR43711:SF1">
    <property type="entry name" value="HISTIDINE KINASE 1"/>
    <property type="match status" value="1"/>
</dbReference>
<keyword evidence="3" id="KW-0808">Transferase</keyword>
<dbReference type="InterPro" id="IPR036890">
    <property type="entry name" value="HATPase_C_sf"/>
</dbReference>
<keyword evidence="6" id="KW-0175">Coiled coil</keyword>
<dbReference type="EC" id="2.7.13.3" evidence="2"/>
<reference evidence="8 9" key="1">
    <citation type="submission" date="2024-01" db="EMBL/GenBank/DDBJ databases">
        <title>The diversity of rhizobia nodulating Mimosa spp. in eleven states of Brazil covering several biomes is determined by host plant, location, and edaphic factors.</title>
        <authorList>
            <person name="Rouws L."/>
            <person name="Barauna A."/>
            <person name="Beukes C."/>
            <person name="De Faria S.M."/>
            <person name="Gross E."/>
            <person name="Dos Reis Junior F.B."/>
            <person name="Simon M."/>
            <person name="Maluk M."/>
            <person name="Odee D.W."/>
            <person name="Kenicer G."/>
            <person name="Young J.P.W."/>
            <person name="Reis V.M."/>
            <person name="Zilli J."/>
            <person name="James E.K."/>
        </authorList>
    </citation>
    <scope>NUCLEOTIDE SEQUENCE [LARGE SCALE GENOMIC DNA]</scope>
    <source>
        <strain evidence="8 9">JPY167</strain>
    </source>
</reference>
<keyword evidence="5" id="KW-0902">Two-component regulatory system</keyword>
<dbReference type="InterPro" id="IPR003594">
    <property type="entry name" value="HATPase_dom"/>
</dbReference>
<dbReference type="SUPFAM" id="SSF47384">
    <property type="entry name" value="Homodimeric domain of signal transducing histidine kinase"/>
    <property type="match status" value="1"/>
</dbReference>
<dbReference type="PANTHER" id="PTHR43711">
    <property type="entry name" value="TWO-COMPONENT HISTIDINE KINASE"/>
    <property type="match status" value="1"/>
</dbReference>